<evidence type="ECO:0000256" key="7">
    <source>
        <dbReference type="ARBA" id="ARBA00022723"/>
    </source>
</evidence>
<keyword evidence="6" id="KW-0812">Transmembrane</keyword>
<feature type="signal peptide" evidence="15">
    <location>
        <begin position="1"/>
        <end position="22"/>
    </location>
</feature>
<evidence type="ECO:0000313" key="17">
    <source>
        <dbReference type="Proteomes" id="UP000613580"/>
    </source>
</evidence>
<dbReference type="Proteomes" id="UP000613580">
    <property type="component" value="Unassembled WGS sequence"/>
</dbReference>
<evidence type="ECO:0000256" key="8">
    <source>
        <dbReference type="ARBA" id="ARBA00022989"/>
    </source>
</evidence>
<dbReference type="InterPro" id="IPR036396">
    <property type="entry name" value="Cyt_P450_sf"/>
</dbReference>
<feature type="chain" id="PRO_5034819084" evidence="15">
    <location>
        <begin position="23"/>
        <end position="550"/>
    </location>
</feature>
<evidence type="ECO:0000256" key="11">
    <source>
        <dbReference type="ARBA" id="ARBA00023033"/>
    </source>
</evidence>
<dbReference type="PANTHER" id="PTHR24305:SF166">
    <property type="entry name" value="CYTOCHROME P450 12A4, MITOCHONDRIAL-RELATED"/>
    <property type="match status" value="1"/>
</dbReference>
<keyword evidence="11 14" id="KW-0503">Monooxygenase</keyword>
<feature type="binding site" description="axial binding residue" evidence="13">
    <location>
        <position position="473"/>
    </location>
    <ligand>
        <name>heme</name>
        <dbReference type="ChEBI" id="CHEBI:30413"/>
    </ligand>
    <ligandPart>
        <name>Fe</name>
        <dbReference type="ChEBI" id="CHEBI:18248"/>
    </ligandPart>
</feature>
<sequence>MPSTLLAAGLIVALWLFARVLSSLRSVKTTRLNGPPSPSRLWGFTHYLAQSRVKEFDIHAVYEEWAAQYGAVYRIPLAFGKERIVLTDPKALAHFYSSERAVYVKSELERRFIGKMFGHGVLAAEGESHKRQRKALTPAFSNAAIRRLTHVFFDSAHKLSSFWDATLEGSFDGSAMIEVQDWMNRVALDSMGIAGFSYDFGYLDGKSSPVTRAFEAMQTIPASFAAGVVMLLSQTFPILTSIPTKRTRLFMDLRDSMNVIANRLLETTRREKETGVTEEFSEKSIIGLLLKSELETSELRMSQEEIVAQNILLLAARYETTSSALTRALIELAKHPHIQDKLRKELSSFNAGDPTWDQLVSTSELPYLDAVTQEVLRLQPSLPQLQRVAACDDVIPLDAAVLSSAGEPITNITIAKGTTVFIPMRAINRSDALWGPQAKEFIPERWLEEITVPARELQGHRHLLTFHDGPRMCLGKAFALAEFKAGRILVDPLSGVLNMLQAVLSVLVRNYIFEFPDPDVKIETHIAIVPRAKVAGEIGARVPMRVRRVN</sequence>
<comment type="caution">
    <text evidence="16">The sequence shown here is derived from an EMBL/GenBank/DDBJ whole genome shotgun (WGS) entry which is preliminary data.</text>
</comment>
<dbReference type="EMBL" id="JACAZE010000023">
    <property type="protein sequence ID" value="KAF7291836.1"/>
    <property type="molecule type" value="Genomic_DNA"/>
</dbReference>
<dbReference type="InterPro" id="IPR017972">
    <property type="entry name" value="Cyt_P450_CS"/>
</dbReference>
<evidence type="ECO:0000256" key="10">
    <source>
        <dbReference type="ARBA" id="ARBA00023004"/>
    </source>
</evidence>
<keyword evidence="17" id="KW-1185">Reference proteome</keyword>
<dbReference type="GO" id="GO:0016020">
    <property type="term" value="C:membrane"/>
    <property type="evidence" value="ECO:0007669"/>
    <property type="project" value="UniProtKB-SubCell"/>
</dbReference>
<dbReference type="OrthoDB" id="1470350at2759"/>
<evidence type="ECO:0000256" key="6">
    <source>
        <dbReference type="ARBA" id="ARBA00022692"/>
    </source>
</evidence>
<dbReference type="InterPro" id="IPR001128">
    <property type="entry name" value="Cyt_P450"/>
</dbReference>
<organism evidence="16 17">
    <name type="scientific">Mycena chlorophos</name>
    <name type="common">Agaric fungus</name>
    <name type="synonym">Agaricus chlorophos</name>
    <dbReference type="NCBI Taxonomy" id="658473"/>
    <lineage>
        <taxon>Eukaryota</taxon>
        <taxon>Fungi</taxon>
        <taxon>Dikarya</taxon>
        <taxon>Basidiomycota</taxon>
        <taxon>Agaricomycotina</taxon>
        <taxon>Agaricomycetes</taxon>
        <taxon>Agaricomycetidae</taxon>
        <taxon>Agaricales</taxon>
        <taxon>Marasmiineae</taxon>
        <taxon>Mycenaceae</taxon>
        <taxon>Mycena</taxon>
    </lineage>
</organism>
<comment type="pathway">
    <text evidence="3">Secondary metabolite biosynthesis; terpenoid biosynthesis.</text>
</comment>
<keyword evidence="7 13" id="KW-0479">Metal-binding</keyword>
<evidence type="ECO:0000256" key="12">
    <source>
        <dbReference type="ARBA" id="ARBA00023136"/>
    </source>
</evidence>
<evidence type="ECO:0000256" key="14">
    <source>
        <dbReference type="RuleBase" id="RU000461"/>
    </source>
</evidence>
<reference evidence="16" key="1">
    <citation type="submission" date="2020-05" db="EMBL/GenBank/DDBJ databases">
        <title>Mycena genomes resolve the evolution of fungal bioluminescence.</title>
        <authorList>
            <person name="Tsai I.J."/>
        </authorList>
    </citation>
    <scope>NUCLEOTIDE SEQUENCE</scope>
    <source>
        <strain evidence="16">110903Hualien_Pintung</strain>
    </source>
</reference>
<evidence type="ECO:0000256" key="15">
    <source>
        <dbReference type="SAM" id="SignalP"/>
    </source>
</evidence>
<keyword evidence="5 13" id="KW-0349">Heme</keyword>
<dbReference type="AlphaFoldDB" id="A0A8H6S4E5"/>
<keyword evidence="9 14" id="KW-0560">Oxidoreductase</keyword>
<dbReference type="SUPFAM" id="SSF48264">
    <property type="entry name" value="Cytochrome P450"/>
    <property type="match status" value="1"/>
</dbReference>
<dbReference type="InterPro" id="IPR050121">
    <property type="entry name" value="Cytochrome_P450_monoxygenase"/>
</dbReference>
<evidence type="ECO:0000313" key="16">
    <source>
        <dbReference type="EMBL" id="KAF7291836.1"/>
    </source>
</evidence>
<dbReference type="PRINTS" id="PR00463">
    <property type="entry name" value="EP450I"/>
</dbReference>
<dbReference type="PANTHER" id="PTHR24305">
    <property type="entry name" value="CYTOCHROME P450"/>
    <property type="match status" value="1"/>
</dbReference>
<comment type="similarity">
    <text evidence="4 14">Belongs to the cytochrome P450 family.</text>
</comment>
<dbReference type="GO" id="GO:0005506">
    <property type="term" value="F:iron ion binding"/>
    <property type="evidence" value="ECO:0007669"/>
    <property type="project" value="InterPro"/>
</dbReference>
<dbReference type="PROSITE" id="PS00086">
    <property type="entry name" value="CYTOCHROME_P450"/>
    <property type="match status" value="1"/>
</dbReference>
<evidence type="ECO:0000256" key="9">
    <source>
        <dbReference type="ARBA" id="ARBA00023002"/>
    </source>
</evidence>
<evidence type="ECO:0000256" key="4">
    <source>
        <dbReference type="ARBA" id="ARBA00010617"/>
    </source>
</evidence>
<name>A0A8H6S4E5_MYCCL</name>
<proteinExistence type="inferred from homology"/>
<gene>
    <name evidence="16" type="ORF">HMN09_01243800</name>
</gene>
<comment type="subcellular location">
    <subcellularLocation>
        <location evidence="2">Membrane</location>
    </subcellularLocation>
</comment>
<keyword evidence="12" id="KW-0472">Membrane</keyword>
<keyword evidence="15" id="KW-0732">Signal</keyword>
<keyword evidence="10 13" id="KW-0408">Iron</keyword>
<dbReference type="PRINTS" id="PR00385">
    <property type="entry name" value="P450"/>
</dbReference>
<evidence type="ECO:0000256" key="3">
    <source>
        <dbReference type="ARBA" id="ARBA00004721"/>
    </source>
</evidence>
<dbReference type="GO" id="GO:0016705">
    <property type="term" value="F:oxidoreductase activity, acting on paired donors, with incorporation or reduction of molecular oxygen"/>
    <property type="evidence" value="ECO:0007669"/>
    <property type="project" value="InterPro"/>
</dbReference>
<accession>A0A8H6S4E5</accession>
<evidence type="ECO:0000256" key="2">
    <source>
        <dbReference type="ARBA" id="ARBA00004370"/>
    </source>
</evidence>
<dbReference type="GO" id="GO:0004497">
    <property type="term" value="F:monooxygenase activity"/>
    <property type="evidence" value="ECO:0007669"/>
    <property type="project" value="UniProtKB-KW"/>
</dbReference>
<dbReference type="Pfam" id="PF00067">
    <property type="entry name" value="p450"/>
    <property type="match status" value="1"/>
</dbReference>
<dbReference type="GO" id="GO:0020037">
    <property type="term" value="F:heme binding"/>
    <property type="evidence" value="ECO:0007669"/>
    <property type="project" value="InterPro"/>
</dbReference>
<evidence type="ECO:0000256" key="13">
    <source>
        <dbReference type="PIRSR" id="PIRSR602401-1"/>
    </source>
</evidence>
<dbReference type="InterPro" id="IPR002401">
    <property type="entry name" value="Cyt_P450_E_grp-I"/>
</dbReference>
<protein>
    <submittedName>
        <fullName evidence="16">Cytochrome P450</fullName>
    </submittedName>
</protein>
<keyword evidence="8" id="KW-1133">Transmembrane helix</keyword>
<dbReference type="Gene3D" id="1.10.630.10">
    <property type="entry name" value="Cytochrome P450"/>
    <property type="match status" value="1"/>
</dbReference>
<evidence type="ECO:0000256" key="1">
    <source>
        <dbReference type="ARBA" id="ARBA00001971"/>
    </source>
</evidence>
<dbReference type="CDD" id="cd11069">
    <property type="entry name" value="CYP_FUM15-like"/>
    <property type="match status" value="1"/>
</dbReference>
<evidence type="ECO:0000256" key="5">
    <source>
        <dbReference type="ARBA" id="ARBA00022617"/>
    </source>
</evidence>
<comment type="cofactor">
    <cofactor evidence="1 13">
        <name>heme</name>
        <dbReference type="ChEBI" id="CHEBI:30413"/>
    </cofactor>
</comment>